<dbReference type="SUPFAM" id="SSF53474">
    <property type="entry name" value="alpha/beta-Hydrolases"/>
    <property type="match status" value="1"/>
</dbReference>
<dbReference type="InterPro" id="IPR029058">
    <property type="entry name" value="AB_hydrolase_fold"/>
</dbReference>
<dbReference type="Proteomes" id="UP001259347">
    <property type="component" value="Unassembled WGS sequence"/>
</dbReference>
<protein>
    <submittedName>
        <fullName evidence="1">Pimeloyl-ACP methyl ester carboxylesterase</fullName>
    </submittedName>
</protein>
<name>A0ABU1S9S6_9MICO</name>
<organism evidence="1 2">
    <name type="scientific">Microbacterium resistens</name>
    <dbReference type="NCBI Taxonomy" id="156977"/>
    <lineage>
        <taxon>Bacteria</taxon>
        <taxon>Bacillati</taxon>
        <taxon>Actinomycetota</taxon>
        <taxon>Actinomycetes</taxon>
        <taxon>Micrococcales</taxon>
        <taxon>Microbacteriaceae</taxon>
        <taxon>Microbacterium</taxon>
    </lineage>
</organism>
<dbReference type="EMBL" id="JAVDUM010000001">
    <property type="protein sequence ID" value="MDR6865658.1"/>
    <property type="molecule type" value="Genomic_DNA"/>
</dbReference>
<evidence type="ECO:0000313" key="1">
    <source>
        <dbReference type="EMBL" id="MDR6865658.1"/>
    </source>
</evidence>
<reference evidence="1 2" key="1">
    <citation type="submission" date="2023-07" db="EMBL/GenBank/DDBJ databases">
        <title>Sorghum-associated microbial communities from plants grown in Nebraska, USA.</title>
        <authorList>
            <person name="Schachtman D."/>
        </authorList>
    </citation>
    <scope>NUCLEOTIDE SEQUENCE [LARGE SCALE GENOMIC DNA]</scope>
    <source>
        <strain evidence="1 2">2980</strain>
    </source>
</reference>
<proteinExistence type="predicted"/>
<accession>A0ABU1S9S6</accession>
<comment type="caution">
    <text evidence="1">The sequence shown here is derived from an EMBL/GenBank/DDBJ whole genome shotgun (WGS) entry which is preliminary data.</text>
</comment>
<dbReference type="RefSeq" id="WP_310016687.1">
    <property type="nucleotide sequence ID" value="NZ_JAVDUM010000001.1"/>
</dbReference>
<sequence>MRFRRLLAVLSVATLAVLGAVVPMGEASAAPVRGVFLLAGTWGQAENMRQLADRLEAEGYRVRVMGIPAADGTLDPGEGLDGSPRSGTGSIAASAATIADQVRAFRDEIGAERVGYVGFSQGGTIGRYAIKYNGLDSVIDQYVGLSGVQQGTNGQGRLEDFLCLFRQQACKDMAWGSSFLQTLNAGDPAPGPVRYTAVGTTGDDTITPPLFDTTGVAEGGSYIPAAGQALDGTWVQHPQSNVTNLNLQQACGADLKVNHWAAPVGMPADVSVYTIVSSALRGETPSCGAPESAAVLPLGVPVDVVNGSFADLSGSSIGPAERRVLAAGESWLPGWTAIGAGAEVYGEADTGLGAGKRSVDLNAAARFGGIQTTLATRPGVPVTVRFLASTNVDVLRGAGGAPLRQAALYADTGEGTARTEYVLPLATTQDPAAGPDWQAYLYTFTPTQETTTIRFLSDMPADAQALTRTGGTQPGWDPFVYPAGQITAAGPQIAEIEAVVPAKTETVTVRLTGGPGTSLPVPRGTPVTLTITDPGIARFEDGSSTIVLPADENGQVSARIYGTGLGATALEASAATSSAPLHAVTTITTICTTGNAS</sequence>
<dbReference type="Pfam" id="PF02089">
    <property type="entry name" value="Palm_thioest"/>
    <property type="match status" value="1"/>
</dbReference>
<keyword evidence="2" id="KW-1185">Reference proteome</keyword>
<gene>
    <name evidence="1" type="ORF">J2Y69_000240</name>
</gene>
<evidence type="ECO:0000313" key="2">
    <source>
        <dbReference type="Proteomes" id="UP001259347"/>
    </source>
</evidence>
<dbReference type="Gene3D" id="3.40.50.1820">
    <property type="entry name" value="alpha/beta hydrolase"/>
    <property type="match status" value="1"/>
</dbReference>